<evidence type="ECO:0000313" key="9">
    <source>
        <dbReference type="EMBL" id="AWL11325.1"/>
    </source>
</evidence>
<feature type="domain" description="Flagellar basal body rod protein N-terminal" evidence="7">
    <location>
        <begin position="7"/>
        <end position="32"/>
    </location>
</feature>
<dbReference type="InterPro" id="IPR019776">
    <property type="entry name" value="Flagellar_basal_body_rod_CS"/>
</dbReference>
<dbReference type="EMBL" id="CP029347">
    <property type="protein sequence ID" value="AWL11325.1"/>
    <property type="molecule type" value="Genomic_DNA"/>
</dbReference>
<evidence type="ECO:0000256" key="6">
    <source>
        <dbReference type="RuleBase" id="RU362062"/>
    </source>
</evidence>
<reference evidence="9 10" key="1">
    <citation type="submission" date="2018-05" db="EMBL/GenBank/DDBJ databases">
        <title>Salinimonas sp. HMF8227 Genome sequencing and assembly.</title>
        <authorList>
            <person name="Kang H."/>
            <person name="Kang J."/>
            <person name="Cha I."/>
            <person name="Kim H."/>
            <person name="Joh K."/>
        </authorList>
    </citation>
    <scope>NUCLEOTIDE SEQUENCE [LARGE SCALE GENOMIC DNA]</scope>
    <source>
        <strain evidence="9 10">HMF8227</strain>
    </source>
</reference>
<evidence type="ECO:0000256" key="1">
    <source>
        <dbReference type="ARBA" id="ARBA00004117"/>
    </source>
</evidence>
<feature type="domain" description="Flagellar basal-body/hook protein C-terminal" evidence="8">
    <location>
        <begin position="103"/>
        <end position="147"/>
    </location>
</feature>
<dbReference type="Pfam" id="PF06429">
    <property type="entry name" value="Flg_bbr_C"/>
    <property type="match status" value="1"/>
</dbReference>
<dbReference type="PANTHER" id="PTHR30435">
    <property type="entry name" value="FLAGELLAR PROTEIN"/>
    <property type="match status" value="1"/>
</dbReference>
<dbReference type="Pfam" id="PF00460">
    <property type="entry name" value="Flg_bb_rod"/>
    <property type="match status" value="1"/>
</dbReference>
<keyword evidence="10" id="KW-1185">Reference proteome</keyword>
<evidence type="ECO:0000256" key="5">
    <source>
        <dbReference type="ARBA" id="ARBA00025933"/>
    </source>
</evidence>
<dbReference type="PROSITE" id="PS00588">
    <property type="entry name" value="FLAGELLA_BB_ROD"/>
    <property type="match status" value="1"/>
</dbReference>
<evidence type="ECO:0000259" key="7">
    <source>
        <dbReference type="Pfam" id="PF00460"/>
    </source>
</evidence>
<dbReference type="InterPro" id="IPR001444">
    <property type="entry name" value="Flag_bb_rod_N"/>
</dbReference>
<keyword evidence="9" id="KW-0966">Cell projection</keyword>
<evidence type="ECO:0000313" key="10">
    <source>
        <dbReference type="Proteomes" id="UP000245728"/>
    </source>
</evidence>
<evidence type="ECO:0000259" key="8">
    <source>
        <dbReference type="Pfam" id="PF06429"/>
    </source>
</evidence>
<keyword evidence="9" id="KW-0969">Cilium</keyword>
<keyword evidence="4 6" id="KW-0975">Bacterial flagellum</keyword>
<evidence type="ECO:0000256" key="3">
    <source>
        <dbReference type="ARBA" id="ARBA00017941"/>
    </source>
</evidence>
<keyword evidence="9" id="KW-0282">Flagellum</keyword>
<sequence>MSLFNVMNIASTGMSAESVRLNTTASNIANANSVSSSYDQTYRARKPVFAAEMDRAMNNYAKHSGKDLPPTSGGHGVQVLGVVESDKPLQVEYNPNHPMADKDGYIYKPNVNVVEEMADMMSASKSYETNVQVADTTKRIFRRVLQLGQGQ</sequence>
<evidence type="ECO:0000256" key="4">
    <source>
        <dbReference type="ARBA" id="ARBA00023143"/>
    </source>
</evidence>
<dbReference type="AlphaFoldDB" id="A0A2S2E0Z6"/>
<accession>A0A2S2E0Z6</accession>
<dbReference type="OrthoDB" id="9794148at2"/>
<name>A0A2S2E0Z6_9ALTE</name>
<dbReference type="GO" id="GO:0071978">
    <property type="term" value="P:bacterial-type flagellum-dependent swarming motility"/>
    <property type="evidence" value="ECO:0007669"/>
    <property type="project" value="TreeGrafter"/>
</dbReference>
<proteinExistence type="inferred from homology"/>
<comment type="subcellular location">
    <subcellularLocation>
        <location evidence="1 6">Bacterial flagellum basal body</location>
    </subcellularLocation>
</comment>
<comment type="similarity">
    <text evidence="2">Belongs to the flagella basal body rod proteins family.</text>
</comment>
<dbReference type="InterPro" id="IPR006299">
    <property type="entry name" value="FlgC"/>
</dbReference>
<dbReference type="RefSeq" id="WP_109338984.1">
    <property type="nucleotide sequence ID" value="NZ_CP029347.1"/>
</dbReference>
<organism evidence="9 10">
    <name type="scientific">Saliniradius amylolyticus</name>
    <dbReference type="NCBI Taxonomy" id="2183582"/>
    <lineage>
        <taxon>Bacteria</taxon>
        <taxon>Pseudomonadati</taxon>
        <taxon>Pseudomonadota</taxon>
        <taxon>Gammaproteobacteria</taxon>
        <taxon>Alteromonadales</taxon>
        <taxon>Alteromonadaceae</taxon>
        <taxon>Saliniradius</taxon>
    </lineage>
</organism>
<comment type="subunit">
    <text evidence="5 6">The basal body constitutes a major portion of the flagellar organelle and consists of four rings (L,P,S, and M) mounted on a central rod. The rod consists of about 26 subunits of FlgG in the distal portion, and FlgB, FlgC and FlgF are thought to build up the proximal portion of the rod with about 6 subunits each.</text>
</comment>
<dbReference type="Proteomes" id="UP000245728">
    <property type="component" value="Chromosome"/>
</dbReference>
<gene>
    <name evidence="9" type="ORF">HMF8227_00830</name>
</gene>
<dbReference type="PANTHER" id="PTHR30435:SF29">
    <property type="entry name" value="FLAGELLAR BASAL-BODY ROD PROTEIN FLGC"/>
    <property type="match status" value="1"/>
</dbReference>
<evidence type="ECO:0000256" key="2">
    <source>
        <dbReference type="ARBA" id="ARBA00009677"/>
    </source>
</evidence>
<protein>
    <recommendedName>
        <fullName evidence="3 6">Flagellar basal-body rod protein FlgC</fullName>
    </recommendedName>
</protein>
<dbReference type="KEGG" id="salh:HMF8227_00830"/>
<dbReference type="GO" id="GO:0030694">
    <property type="term" value="C:bacterial-type flagellum basal body, rod"/>
    <property type="evidence" value="ECO:0007669"/>
    <property type="project" value="UniProtKB-UniRule"/>
</dbReference>
<dbReference type="InterPro" id="IPR010930">
    <property type="entry name" value="Flg_bb/hook_C_dom"/>
</dbReference>
<dbReference type="NCBIfam" id="TIGR01395">
    <property type="entry name" value="FlgC"/>
    <property type="match status" value="1"/>
</dbReference>